<feature type="signal peptide" evidence="1">
    <location>
        <begin position="1"/>
        <end position="18"/>
    </location>
</feature>
<dbReference type="KEGG" id="mrr:Moror_15617"/>
<evidence type="ECO:0000313" key="4">
    <source>
        <dbReference type="Proteomes" id="UP000017559"/>
    </source>
</evidence>
<comment type="caution">
    <text evidence="3">The sequence shown here is derived from an EMBL/GenBank/DDBJ whole genome shotgun (WGS) entry which is preliminary data.</text>
</comment>
<dbReference type="STRING" id="1381753.V2XVI0"/>
<dbReference type="Proteomes" id="UP000017559">
    <property type="component" value="Unassembled WGS sequence"/>
</dbReference>
<dbReference type="InterPro" id="IPR000782">
    <property type="entry name" value="FAS1_domain"/>
</dbReference>
<organism evidence="3 4">
    <name type="scientific">Moniliophthora roreri (strain MCA 2997)</name>
    <name type="common">Cocoa frosty pod rot fungus</name>
    <name type="synonym">Crinipellis roreri</name>
    <dbReference type="NCBI Taxonomy" id="1381753"/>
    <lineage>
        <taxon>Eukaryota</taxon>
        <taxon>Fungi</taxon>
        <taxon>Dikarya</taxon>
        <taxon>Basidiomycota</taxon>
        <taxon>Agaricomycotina</taxon>
        <taxon>Agaricomycetes</taxon>
        <taxon>Agaricomycetidae</taxon>
        <taxon>Agaricales</taxon>
        <taxon>Marasmiineae</taxon>
        <taxon>Marasmiaceae</taxon>
        <taxon>Moniliophthora</taxon>
    </lineage>
</organism>
<name>V2XVI0_MONRO</name>
<reference evidence="3 4" key="1">
    <citation type="journal article" date="2014" name="BMC Genomics">
        <title>Genome and secretome analysis of the hemibiotrophic fungal pathogen, Moniliophthora roreri, which causes frosty pod rot disease of cacao: mechanisms of the biotrophic and necrotrophic phases.</title>
        <authorList>
            <person name="Meinhardt L.W."/>
            <person name="Costa G.G.L."/>
            <person name="Thomazella D.P.T."/>
            <person name="Teixeira P.J.P.L."/>
            <person name="Carazzolle M.F."/>
            <person name="Schuster S.C."/>
            <person name="Carlson J.E."/>
            <person name="Guiltinan M.J."/>
            <person name="Mieczkowski P."/>
            <person name="Farmer A."/>
            <person name="Ramaraj T."/>
            <person name="Crozier J."/>
            <person name="Davis R.E."/>
            <person name="Shao J."/>
            <person name="Melnick R.L."/>
            <person name="Pereira G.A.G."/>
            <person name="Bailey B.A."/>
        </authorList>
    </citation>
    <scope>NUCLEOTIDE SEQUENCE [LARGE SCALE GENOMIC DNA]</scope>
    <source>
        <strain evidence="3 4">MCA 2997</strain>
    </source>
</reference>
<keyword evidence="4" id="KW-1185">Reference proteome</keyword>
<dbReference type="PROSITE" id="PS50213">
    <property type="entry name" value="FAS1"/>
    <property type="match status" value="2"/>
</dbReference>
<proteinExistence type="predicted"/>
<feature type="domain" description="FAS1" evidence="2">
    <location>
        <begin position="1"/>
        <end position="161"/>
    </location>
</feature>
<dbReference type="AlphaFoldDB" id="V2XVI0"/>
<feature type="domain" description="FAS1" evidence="2">
    <location>
        <begin position="185"/>
        <end position="321"/>
    </location>
</feature>
<dbReference type="HOGENOM" id="CLU_033355_0_0_1"/>
<dbReference type="PANTHER" id="PTHR10900">
    <property type="entry name" value="PERIOSTIN-RELATED"/>
    <property type="match status" value="1"/>
</dbReference>
<feature type="chain" id="PRO_5004712822" evidence="1">
    <location>
        <begin position="19"/>
        <end position="349"/>
    </location>
</feature>
<dbReference type="Pfam" id="PF02469">
    <property type="entry name" value="Fasciclin"/>
    <property type="match status" value="2"/>
</dbReference>
<evidence type="ECO:0000259" key="2">
    <source>
        <dbReference type="PROSITE" id="PS50213"/>
    </source>
</evidence>
<evidence type="ECO:0000313" key="3">
    <source>
        <dbReference type="EMBL" id="ESK83414.1"/>
    </source>
</evidence>
<protein>
    <submittedName>
        <fullName evidence="3">Beta-ig-h3 fasciclin</fullName>
    </submittedName>
</protein>
<dbReference type="OrthoDB" id="286301at2759"/>
<dbReference type="SUPFAM" id="SSF82153">
    <property type="entry name" value="FAS1 domain"/>
    <property type="match status" value="2"/>
</dbReference>
<keyword evidence="1" id="KW-0732">Signal</keyword>
<dbReference type="Gene3D" id="2.30.180.10">
    <property type="entry name" value="FAS1 domain"/>
    <property type="match status" value="2"/>
</dbReference>
<dbReference type="InterPro" id="IPR050904">
    <property type="entry name" value="Adhesion/Biosynth-related"/>
</dbReference>
<sequence length="349" mass="38729">MRVLRIIGLSIAFGLVDALSEDFIGKINATGLTTFASLFPAIRRTKTGISLISRLAVGTNFSLFIPSDDAFKELPLETMDTELVAKLISYHIIEGNFYCNITKHILAKAKSEVTVARTLLNDRDCVQLGKNQSQVLIWRENREVVELLNQPNPTTVLDSHLIQGYAIFTINHVLTIPPKLSLVLNAPETSKLKKDMDNSSFNTSLPDGKPKRFLEYFDNYFPHGFTLLAPNNAAFDKFGQQFSELVKTPENVSLLFFNHVIDRKSLYSTTFAPSVSMSRQFTRFISNSSGTFVVSGGVTAKILLTDRLAKNGVVHVIDTVLSDTLVFAEEAAGEGGFLPDDPDDPWWGF</sequence>
<evidence type="ECO:0000256" key="1">
    <source>
        <dbReference type="SAM" id="SignalP"/>
    </source>
</evidence>
<accession>V2XVI0</accession>
<dbReference type="SMART" id="SM00554">
    <property type="entry name" value="FAS1"/>
    <property type="match status" value="2"/>
</dbReference>
<dbReference type="EMBL" id="AWSO01001548">
    <property type="protein sequence ID" value="ESK83414.1"/>
    <property type="molecule type" value="Genomic_DNA"/>
</dbReference>
<dbReference type="PANTHER" id="PTHR10900:SF77">
    <property type="entry name" value="FI19380P1"/>
    <property type="match status" value="1"/>
</dbReference>
<dbReference type="GO" id="GO:0005615">
    <property type="term" value="C:extracellular space"/>
    <property type="evidence" value="ECO:0007669"/>
    <property type="project" value="TreeGrafter"/>
</dbReference>
<gene>
    <name evidence="3" type="ORF">Moror_15617</name>
</gene>
<dbReference type="InterPro" id="IPR036378">
    <property type="entry name" value="FAS1_dom_sf"/>
</dbReference>